<evidence type="ECO:0000256" key="14">
    <source>
        <dbReference type="ARBA" id="ARBA00023319"/>
    </source>
</evidence>
<keyword evidence="5 16" id="KW-0732">Signal</keyword>
<evidence type="ECO:0000256" key="15">
    <source>
        <dbReference type="SAM" id="Phobius"/>
    </source>
</evidence>
<dbReference type="InterPro" id="IPR036179">
    <property type="entry name" value="Ig-like_dom_sf"/>
</dbReference>
<keyword evidence="7 15" id="KW-1133">Transmembrane helix</keyword>
<evidence type="ECO:0000256" key="2">
    <source>
        <dbReference type="ARBA" id="ARBA00021525"/>
    </source>
</evidence>
<dbReference type="OrthoDB" id="9906515at2759"/>
<sequence length="235" mass="25822">MAPRVTRFLCLTLLLEFIAELGGSKDFEMSPKKVVAHLGKEVRLTCEVWVSTSQGCSWLFLEHGSGVKPTFLIYLSGSRNERNNKIPSTKLSGKKEDKKYTLTLNNFAKEDEGYYFCSVTSNSVVYFSPLVSVFLPEKPTTPVPKPPTSVPTTAISRSLRPEACRPGAGTSVEKKGWDFDCDIIILAPLAGLCGVLLLSLVTTLICCHRNRKRVCKCPRPVVRQGGKPSPSGKLV</sequence>
<dbReference type="InterPro" id="IPR013106">
    <property type="entry name" value="Ig_V-set"/>
</dbReference>
<keyword evidence="4 15" id="KW-0812">Transmembrane</keyword>
<dbReference type="SMART" id="SM00409">
    <property type="entry name" value="IG"/>
    <property type="match status" value="1"/>
</dbReference>
<feature type="domain" description="Ig-like" evidence="17">
    <location>
        <begin position="3"/>
        <end position="132"/>
    </location>
</feature>
<keyword evidence="6" id="KW-0391">Immunity</keyword>
<dbReference type="SMART" id="SM00408">
    <property type="entry name" value="IGc2"/>
    <property type="match status" value="1"/>
</dbReference>
<keyword evidence="8" id="KW-1064">Adaptive immunity</keyword>
<keyword evidence="9 15" id="KW-0472">Membrane</keyword>
<evidence type="ECO:0000256" key="10">
    <source>
        <dbReference type="ARBA" id="ARBA00023139"/>
    </source>
</evidence>
<feature type="transmembrane region" description="Helical" evidence="15">
    <location>
        <begin position="183"/>
        <end position="206"/>
    </location>
</feature>
<dbReference type="PANTHER" id="PTHR10441">
    <property type="entry name" value="CD8 ALPHA CHAIN"/>
    <property type="match status" value="1"/>
</dbReference>
<protein>
    <recommendedName>
        <fullName evidence="2">T-cell surface glycoprotein CD8 alpha chain</fullName>
    </recommendedName>
</protein>
<dbReference type="Gene3D" id="2.60.40.10">
    <property type="entry name" value="Immunoglobulins"/>
    <property type="match status" value="1"/>
</dbReference>
<feature type="signal peptide" evidence="16">
    <location>
        <begin position="1"/>
        <end position="24"/>
    </location>
</feature>
<keyword evidence="12" id="KW-0325">Glycoprotein</keyword>
<evidence type="ECO:0000256" key="5">
    <source>
        <dbReference type="ARBA" id="ARBA00022729"/>
    </source>
</evidence>
<feature type="chain" id="PRO_5004315906" description="T-cell surface glycoprotein CD8 alpha chain" evidence="16">
    <location>
        <begin position="25"/>
        <end position="235"/>
    </location>
</feature>
<evidence type="ECO:0000256" key="1">
    <source>
        <dbReference type="ARBA" id="ARBA00004251"/>
    </source>
</evidence>
<dbReference type="InterPro" id="IPR003599">
    <property type="entry name" value="Ig_sub"/>
</dbReference>
<evidence type="ECO:0000256" key="13">
    <source>
        <dbReference type="ARBA" id="ARBA00023288"/>
    </source>
</evidence>
<name>Q8VH42_SIGHI</name>
<keyword evidence="14" id="KW-0393">Immunoglobulin domain</keyword>
<organism evidence="18">
    <name type="scientific">Sigmodon hispidus</name>
    <name type="common">Hispid cotton rat</name>
    <dbReference type="NCBI Taxonomy" id="42415"/>
    <lineage>
        <taxon>Eukaryota</taxon>
        <taxon>Metazoa</taxon>
        <taxon>Chordata</taxon>
        <taxon>Craniata</taxon>
        <taxon>Vertebrata</taxon>
        <taxon>Euteleostomi</taxon>
        <taxon>Mammalia</taxon>
        <taxon>Eutheria</taxon>
        <taxon>Euarchontoglires</taxon>
        <taxon>Glires</taxon>
        <taxon>Rodentia</taxon>
        <taxon>Myomorpha</taxon>
        <taxon>Muroidea</taxon>
        <taxon>Cricetidae</taxon>
        <taxon>Sigmodontinae</taxon>
        <taxon>Sigmodon</taxon>
    </lineage>
</organism>
<dbReference type="GO" id="GO:0002456">
    <property type="term" value="P:T cell mediated immunity"/>
    <property type="evidence" value="ECO:0007669"/>
    <property type="project" value="TreeGrafter"/>
</dbReference>
<evidence type="ECO:0000256" key="8">
    <source>
        <dbReference type="ARBA" id="ARBA00023130"/>
    </source>
</evidence>
<dbReference type="PROSITE" id="PS50835">
    <property type="entry name" value="IG_LIKE"/>
    <property type="match status" value="1"/>
</dbReference>
<proteinExistence type="evidence at transcript level"/>
<dbReference type="GO" id="GO:0007166">
    <property type="term" value="P:cell surface receptor signaling pathway"/>
    <property type="evidence" value="ECO:0007669"/>
    <property type="project" value="TreeGrafter"/>
</dbReference>
<evidence type="ECO:0000256" key="16">
    <source>
        <dbReference type="SAM" id="SignalP"/>
    </source>
</evidence>
<evidence type="ECO:0000256" key="7">
    <source>
        <dbReference type="ARBA" id="ARBA00022989"/>
    </source>
</evidence>
<evidence type="ECO:0000256" key="9">
    <source>
        <dbReference type="ARBA" id="ARBA00023136"/>
    </source>
</evidence>
<evidence type="ECO:0000313" key="18">
    <source>
        <dbReference type="EMBL" id="AAL55392.1"/>
    </source>
</evidence>
<evidence type="ECO:0000256" key="12">
    <source>
        <dbReference type="ARBA" id="ARBA00023180"/>
    </source>
</evidence>
<evidence type="ECO:0000256" key="3">
    <source>
        <dbReference type="ARBA" id="ARBA00022475"/>
    </source>
</evidence>
<comment type="subcellular location">
    <subcellularLocation>
        <location evidence="1">Cell membrane</location>
        <topology evidence="1">Single-pass type I membrane protein</topology>
    </subcellularLocation>
</comment>
<evidence type="ECO:0000256" key="6">
    <source>
        <dbReference type="ARBA" id="ARBA00022859"/>
    </source>
</evidence>
<evidence type="ECO:0000256" key="4">
    <source>
        <dbReference type="ARBA" id="ARBA00022692"/>
    </source>
</evidence>
<dbReference type="SMART" id="SM00406">
    <property type="entry name" value="IGv"/>
    <property type="match status" value="1"/>
</dbReference>
<dbReference type="EMBL" id="AY065643">
    <property type="protein sequence ID" value="AAL55392.1"/>
    <property type="molecule type" value="mRNA"/>
</dbReference>
<accession>Q8VH42</accession>
<keyword evidence="11" id="KW-1015">Disulfide bond</keyword>
<evidence type="ECO:0000256" key="11">
    <source>
        <dbReference type="ARBA" id="ARBA00023157"/>
    </source>
</evidence>
<dbReference type="InterPro" id="IPR013783">
    <property type="entry name" value="Ig-like_fold"/>
</dbReference>
<dbReference type="InterPro" id="IPR003598">
    <property type="entry name" value="Ig_sub2"/>
</dbReference>
<keyword evidence="13" id="KW-0449">Lipoprotein</keyword>
<reference evidence="18" key="1">
    <citation type="submission" date="2001-12" db="EMBL/GenBank/DDBJ databases">
        <title>Sigmodon hispidus cytokines, chemokines and interferons.</title>
        <authorList>
            <person name="Blanco J.C."/>
            <person name="Pletneva L.M."/>
            <person name="Prince G.A."/>
        </authorList>
    </citation>
    <scope>NUCLEOTIDE SEQUENCE</scope>
</reference>
<dbReference type="PANTHER" id="PTHR10441:SF2">
    <property type="entry name" value="T-CELL SURFACE GLYCOPROTEIN CD8 ALPHA CHAIN"/>
    <property type="match status" value="1"/>
</dbReference>
<dbReference type="Pfam" id="PF07686">
    <property type="entry name" value="V-set"/>
    <property type="match status" value="1"/>
</dbReference>
<keyword evidence="10" id="KW-0564">Palmitate</keyword>
<evidence type="ECO:0000259" key="17">
    <source>
        <dbReference type="PROSITE" id="PS50835"/>
    </source>
</evidence>
<dbReference type="AlphaFoldDB" id="Q8VH42"/>
<dbReference type="GO" id="GO:0009897">
    <property type="term" value="C:external side of plasma membrane"/>
    <property type="evidence" value="ECO:0007669"/>
    <property type="project" value="TreeGrafter"/>
</dbReference>
<dbReference type="InterPro" id="IPR015468">
    <property type="entry name" value="CD8_asu"/>
</dbReference>
<keyword evidence="3" id="KW-1003">Cell membrane</keyword>
<dbReference type="SUPFAM" id="SSF48726">
    <property type="entry name" value="Immunoglobulin"/>
    <property type="match status" value="1"/>
</dbReference>
<dbReference type="GO" id="GO:0045065">
    <property type="term" value="P:cytotoxic T cell differentiation"/>
    <property type="evidence" value="ECO:0007669"/>
    <property type="project" value="TreeGrafter"/>
</dbReference>
<dbReference type="InterPro" id="IPR007110">
    <property type="entry name" value="Ig-like_dom"/>
</dbReference>